<dbReference type="SMART" id="SM00594">
    <property type="entry name" value="UAS"/>
    <property type="match status" value="1"/>
</dbReference>
<feature type="coiled-coil region" evidence="2">
    <location>
        <begin position="240"/>
        <end position="297"/>
    </location>
</feature>
<evidence type="ECO:0000313" key="5">
    <source>
        <dbReference type="Proteomes" id="UP001439008"/>
    </source>
</evidence>
<sequence length="398" mass="47073">MEANLTSEKSEKLKTFKEYVLCEDTALCVRFLEEENWNVDEAVIKFLERPKTAQRSLLSRTATFASNLTTNIFSFFKSFFVADKKKEFEVTMNKFTKKYGPLHPEFSSDEFEKNVKRCASEKKLLFVYIHDSRPESKYSRGERYSVHDIDDFCRNALTSKPVVEFLNRNYISWMADVTSREAKNLGAQIRISKLPFLLIAAPSKNSAWVRVFQHEGRISEMTLLTCLLDSHSNFEDFTRREALRSEDRRKEQNLRKKQDEDYEKAINCDRDLHRDERDRAEKEKQERMERLKIEEEKRRKVEKLKKYFEDNEEPLLTEENVISIVFSLPDGKTISRRFNATDTIEKLYLFVESKDLDFGPNFVLLTIFPRTLFKDKNVALKEAGFIERSRLVVEPFKI</sequence>
<dbReference type="SMART" id="SM00166">
    <property type="entry name" value="UBX"/>
    <property type="match status" value="1"/>
</dbReference>
<dbReference type="InterPro" id="IPR006577">
    <property type="entry name" value="UAS"/>
</dbReference>
<dbReference type="PANTHER" id="PTHR23322:SF1">
    <property type="entry name" value="FAS-ASSOCIATED FACTOR 2"/>
    <property type="match status" value="1"/>
</dbReference>
<dbReference type="Proteomes" id="UP001439008">
    <property type="component" value="Unassembled WGS sequence"/>
</dbReference>
<evidence type="ECO:0000256" key="1">
    <source>
        <dbReference type="ARBA" id="ARBA00023054"/>
    </source>
</evidence>
<dbReference type="PANTHER" id="PTHR23322">
    <property type="entry name" value="FAS-ASSOCIATED PROTEIN"/>
    <property type="match status" value="1"/>
</dbReference>
<organism evidence="4 5">
    <name type="scientific">Bonamia ostreae</name>
    <dbReference type="NCBI Taxonomy" id="126728"/>
    <lineage>
        <taxon>Eukaryota</taxon>
        <taxon>Sar</taxon>
        <taxon>Rhizaria</taxon>
        <taxon>Endomyxa</taxon>
        <taxon>Ascetosporea</taxon>
        <taxon>Haplosporida</taxon>
        <taxon>Bonamia</taxon>
    </lineage>
</organism>
<gene>
    <name evidence="4" type="ORF">MHBO_001204</name>
</gene>
<dbReference type="InterPro" id="IPR050730">
    <property type="entry name" value="UBX_domain-protein"/>
</dbReference>
<evidence type="ECO:0000256" key="2">
    <source>
        <dbReference type="SAM" id="Coils"/>
    </source>
</evidence>
<dbReference type="InterPro" id="IPR036249">
    <property type="entry name" value="Thioredoxin-like_sf"/>
</dbReference>
<protein>
    <recommendedName>
        <fullName evidence="3">UBX domain-containing protein</fullName>
    </recommendedName>
</protein>
<keyword evidence="1 2" id="KW-0175">Coiled coil</keyword>
<comment type="caution">
    <text evidence="4">The sequence shown here is derived from an EMBL/GenBank/DDBJ whole genome shotgun (WGS) entry which is preliminary data.</text>
</comment>
<proteinExistence type="predicted"/>
<reference evidence="4 5" key="1">
    <citation type="journal article" date="2024" name="BMC Biol.">
        <title>Comparative genomics of Ascetosporea gives new insight into the evolutionary basis for animal parasitism in Rhizaria.</title>
        <authorList>
            <person name="Hiltunen Thoren M."/>
            <person name="Onut-Brannstrom I."/>
            <person name="Alfjorden A."/>
            <person name="Peckova H."/>
            <person name="Swords F."/>
            <person name="Hooper C."/>
            <person name="Holzer A.S."/>
            <person name="Bass D."/>
            <person name="Burki F."/>
        </authorList>
    </citation>
    <scope>NUCLEOTIDE SEQUENCE [LARGE SCALE GENOMIC DNA]</scope>
    <source>
        <strain evidence="4">20-A016</strain>
    </source>
</reference>
<keyword evidence="5" id="KW-1185">Reference proteome</keyword>
<dbReference type="InterPro" id="IPR029071">
    <property type="entry name" value="Ubiquitin-like_domsf"/>
</dbReference>
<accession>A0ABV2AJE2</accession>
<dbReference type="Gene3D" id="1.10.8.10">
    <property type="entry name" value="DNA helicase RuvA subunit, C-terminal domain"/>
    <property type="match status" value="1"/>
</dbReference>
<evidence type="ECO:0000313" key="4">
    <source>
        <dbReference type="EMBL" id="MES1919357.1"/>
    </source>
</evidence>
<dbReference type="InterPro" id="IPR001012">
    <property type="entry name" value="UBX_dom"/>
</dbReference>
<dbReference type="PROSITE" id="PS50033">
    <property type="entry name" value="UBX"/>
    <property type="match status" value="1"/>
</dbReference>
<dbReference type="InterPro" id="IPR049483">
    <property type="entry name" value="FAF1_2-like_UAS"/>
</dbReference>
<evidence type="ECO:0000259" key="3">
    <source>
        <dbReference type="PROSITE" id="PS50033"/>
    </source>
</evidence>
<dbReference type="Pfam" id="PF21021">
    <property type="entry name" value="FAF1"/>
    <property type="match status" value="1"/>
</dbReference>
<dbReference type="CDD" id="cd01767">
    <property type="entry name" value="UBX"/>
    <property type="match status" value="1"/>
</dbReference>
<dbReference type="Gene3D" id="3.10.20.90">
    <property type="entry name" value="Phosphatidylinositol 3-kinase Catalytic Subunit, Chain A, domain 1"/>
    <property type="match status" value="1"/>
</dbReference>
<feature type="domain" description="UBX" evidence="3">
    <location>
        <begin position="317"/>
        <end position="393"/>
    </location>
</feature>
<dbReference type="SUPFAM" id="SSF52833">
    <property type="entry name" value="Thioredoxin-like"/>
    <property type="match status" value="1"/>
</dbReference>
<dbReference type="EMBL" id="JBDODL010000265">
    <property type="protein sequence ID" value="MES1919357.1"/>
    <property type="molecule type" value="Genomic_DNA"/>
</dbReference>
<dbReference type="Pfam" id="PF00789">
    <property type="entry name" value="UBX"/>
    <property type="match status" value="1"/>
</dbReference>
<name>A0ABV2AJE2_9EUKA</name>
<dbReference type="SUPFAM" id="SSF54236">
    <property type="entry name" value="Ubiquitin-like"/>
    <property type="match status" value="1"/>
</dbReference>
<dbReference type="Gene3D" id="3.40.30.10">
    <property type="entry name" value="Glutaredoxin"/>
    <property type="match status" value="1"/>
</dbReference>